<feature type="non-terminal residue" evidence="1">
    <location>
        <position position="256"/>
    </location>
</feature>
<reference evidence="1 2" key="1">
    <citation type="journal article" date="2019" name="Nat. Ecol. Evol.">
        <title>Megaphylogeny resolves global patterns of mushroom evolution.</title>
        <authorList>
            <person name="Varga T."/>
            <person name="Krizsan K."/>
            <person name="Foldi C."/>
            <person name="Dima B."/>
            <person name="Sanchez-Garcia M."/>
            <person name="Sanchez-Ramirez S."/>
            <person name="Szollosi G.J."/>
            <person name="Szarkandi J.G."/>
            <person name="Papp V."/>
            <person name="Albert L."/>
            <person name="Andreopoulos W."/>
            <person name="Angelini C."/>
            <person name="Antonin V."/>
            <person name="Barry K.W."/>
            <person name="Bougher N.L."/>
            <person name="Buchanan P."/>
            <person name="Buyck B."/>
            <person name="Bense V."/>
            <person name="Catcheside P."/>
            <person name="Chovatia M."/>
            <person name="Cooper J."/>
            <person name="Damon W."/>
            <person name="Desjardin D."/>
            <person name="Finy P."/>
            <person name="Geml J."/>
            <person name="Haridas S."/>
            <person name="Hughes K."/>
            <person name="Justo A."/>
            <person name="Karasinski D."/>
            <person name="Kautmanova I."/>
            <person name="Kiss B."/>
            <person name="Kocsube S."/>
            <person name="Kotiranta H."/>
            <person name="LaButti K.M."/>
            <person name="Lechner B.E."/>
            <person name="Liimatainen K."/>
            <person name="Lipzen A."/>
            <person name="Lukacs Z."/>
            <person name="Mihaltcheva S."/>
            <person name="Morgado L.N."/>
            <person name="Niskanen T."/>
            <person name="Noordeloos M.E."/>
            <person name="Ohm R.A."/>
            <person name="Ortiz-Santana B."/>
            <person name="Ovrebo C."/>
            <person name="Racz N."/>
            <person name="Riley R."/>
            <person name="Savchenko A."/>
            <person name="Shiryaev A."/>
            <person name="Soop K."/>
            <person name="Spirin V."/>
            <person name="Szebenyi C."/>
            <person name="Tomsovsky M."/>
            <person name="Tulloss R.E."/>
            <person name="Uehling J."/>
            <person name="Grigoriev I.V."/>
            <person name="Vagvolgyi C."/>
            <person name="Papp T."/>
            <person name="Martin F.M."/>
            <person name="Miettinen O."/>
            <person name="Hibbett D.S."/>
            <person name="Nagy L.G."/>
        </authorList>
    </citation>
    <scope>NUCLEOTIDE SEQUENCE [LARGE SCALE GENOMIC DNA]</scope>
    <source>
        <strain evidence="1 2">NL-1719</strain>
    </source>
</reference>
<keyword evidence="2" id="KW-1185">Reference proteome</keyword>
<proteinExistence type="predicted"/>
<evidence type="ECO:0000313" key="2">
    <source>
        <dbReference type="Proteomes" id="UP000308600"/>
    </source>
</evidence>
<accession>A0ACD3AD16</accession>
<protein>
    <submittedName>
        <fullName evidence="1">Uncharacterized protein</fullName>
    </submittedName>
</protein>
<dbReference type="EMBL" id="ML208520">
    <property type="protein sequence ID" value="TFK63477.1"/>
    <property type="molecule type" value="Genomic_DNA"/>
</dbReference>
<organism evidence="1 2">
    <name type="scientific">Pluteus cervinus</name>
    <dbReference type="NCBI Taxonomy" id="181527"/>
    <lineage>
        <taxon>Eukaryota</taxon>
        <taxon>Fungi</taxon>
        <taxon>Dikarya</taxon>
        <taxon>Basidiomycota</taxon>
        <taxon>Agaricomycotina</taxon>
        <taxon>Agaricomycetes</taxon>
        <taxon>Agaricomycetidae</taxon>
        <taxon>Agaricales</taxon>
        <taxon>Pluteineae</taxon>
        <taxon>Pluteaceae</taxon>
        <taxon>Pluteus</taxon>
    </lineage>
</organism>
<evidence type="ECO:0000313" key="1">
    <source>
        <dbReference type="EMBL" id="TFK63477.1"/>
    </source>
</evidence>
<feature type="non-terminal residue" evidence="1">
    <location>
        <position position="1"/>
    </location>
</feature>
<name>A0ACD3AD16_9AGAR</name>
<gene>
    <name evidence="1" type="ORF">BDN72DRAFT_748130</name>
</gene>
<dbReference type="Proteomes" id="UP000308600">
    <property type="component" value="Unassembled WGS sequence"/>
</dbReference>
<sequence>FMAELERLLERKRVVFLRNGNRIRCFPHIINIIVKTGLRDLTSIDLESDPEVMQDDIFELLGDSACNLPTEIDDEYLHALQADVIGLVRKLVAALRASHSRREALKEVIEQGNKEGWFDKEIPVVTLLRDVDTRWSSIFLMADRVYILYPAIKIMLRREEYKDLRHHLLTPIQLRVLSDIRGFLRIFHAAQQVVSADKTPTLSTVIPIYEQLKGMLEDACFSYPNIKHAIFASLNKLREYVAKAQSTPIYQLSMCM</sequence>